<keyword evidence="4" id="KW-0560">Oxidoreductase</keyword>
<gene>
    <name evidence="7" type="ORF">GAYE_SCF51G6075</name>
</gene>
<dbReference type="InterPro" id="IPR013149">
    <property type="entry name" value="ADH-like_C"/>
</dbReference>
<dbReference type="GO" id="GO:0016616">
    <property type="term" value="F:oxidoreductase activity, acting on the CH-OH group of donors, NAD or NADP as acceptor"/>
    <property type="evidence" value="ECO:0007669"/>
    <property type="project" value="InterPro"/>
</dbReference>
<dbReference type="FunFam" id="3.40.50.720:FF:000022">
    <property type="entry name" value="Cinnamyl alcohol dehydrogenase"/>
    <property type="match status" value="1"/>
</dbReference>
<evidence type="ECO:0000259" key="6">
    <source>
        <dbReference type="SMART" id="SM00829"/>
    </source>
</evidence>
<feature type="domain" description="Enoyl reductase (ER)" evidence="6">
    <location>
        <begin position="17"/>
        <end position="340"/>
    </location>
</feature>
<sequence>MSSSTVTQSWAAMEPKGKVVPFQLELPALGPNDVEVDIEYCGICHSDVHIIDKEWGDAASSFPKVAGHEIVGKVSRRGSEVKELQIGDRVGIGWYRRACLSCDECMEGYENLCPHGEATCFGASQGGFARKTIADARVAFPIPKEIPPEYAGPLFCGGITVFAPFRRFGVKPGDHVAVVGIGGLGHMALKFAKAFGCKVTAISSSADKVKEAKEYGASHFINSSDENQMKEAQGTIDFMLVTVPKKLPWQQYTALLRRNGKMAIVGAILGNVEVPVMTELMVRQLTICGSITGGRALIKDMLEFCALHQIFPKCEVTDVEHLNEALDKVRENKVRYRMVVKL</sequence>
<evidence type="ECO:0000256" key="3">
    <source>
        <dbReference type="ARBA" id="ARBA00022833"/>
    </source>
</evidence>
<evidence type="ECO:0000256" key="5">
    <source>
        <dbReference type="RuleBase" id="RU361277"/>
    </source>
</evidence>
<dbReference type="InterPro" id="IPR036291">
    <property type="entry name" value="NAD(P)-bd_dom_sf"/>
</dbReference>
<evidence type="ECO:0000313" key="7">
    <source>
        <dbReference type="EMBL" id="KAK4528141.1"/>
    </source>
</evidence>
<dbReference type="GO" id="GO:0008270">
    <property type="term" value="F:zinc ion binding"/>
    <property type="evidence" value="ECO:0007669"/>
    <property type="project" value="InterPro"/>
</dbReference>
<dbReference type="AlphaFoldDB" id="A0AAV9IM68"/>
<dbReference type="Pfam" id="PF00107">
    <property type="entry name" value="ADH_zinc_N"/>
    <property type="match status" value="1"/>
</dbReference>
<comment type="caution">
    <text evidence="7">The sequence shown here is derived from an EMBL/GenBank/DDBJ whole genome shotgun (WGS) entry which is preliminary data.</text>
</comment>
<dbReference type="CDD" id="cd05283">
    <property type="entry name" value="CAD1"/>
    <property type="match status" value="1"/>
</dbReference>
<dbReference type="SMART" id="SM00829">
    <property type="entry name" value="PKS_ER"/>
    <property type="match status" value="1"/>
</dbReference>
<reference evidence="7 8" key="1">
    <citation type="submission" date="2022-07" db="EMBL/GenBank/DDBJ databases">
        <title>Genome-wide signatures of adaptation to extreme environments.</title>
        <authorList>
            <person name="Cho C.H."/>
            <person name="Yoon H.S."/>
        </authorList>
    </citation>
    <scope>NUCLEOTIDE SEQUENCE [LARGE SCALE GENOMIC DNA]</scope>
    <source>
        <strain evidence="7 8">108.79 E11</strain>
    </source>
</reference>
<dbReference type="Gene3D" id="3.90.180.10">
    <property type="entry name" value="Medium-chain alcohol dehydrogenases, catalytic domain"/>
    <property type="match status" value="1"/>
</dbReference>
<keyword evidence="8" id="KW-1185">Reference proteome</keyword>
<dbReference type="InterPro" id="IPR011032">
    <property type="entry name" value="GroES-like_sf"/>
</dbReference>
<dbReference type="SUPFAM" id="SSF51735">
    <property type="entry name" value="NAD(P)-binding Rossmann-fold domains"/>
    <property type="match status" value="1"/>
</dbReference>
<dbReference type="PROSITE" id="PS00059">
    <property type="entry name" value="ADH_ZINC"/>
    <property type="match status" value="1"/>
</dbReference>
<dbReference type="InterPro" id="IPR020843">
    <property type="entry name" value="ER"/>
</dbReference>
<dbReference type="InterPro" id="IPR013154">
    <property type="entry name" value="ADH-like_N"/>
</dbReference>
<comment type="similarity">
    <text evidence="5">Belongs to the zinc-containing alcohol dehydrogenase family.</text>
</comment>
<organism evidence="7 8">
    <name type="scientific">Galdieria yellowstonensis</name>
    <dbReference type="NCBI Taxonomy" id="3028027"/>
    <lineage>
        <taxon>Eukaryota</taxon>
        <taxon>Rhodophyta</taxon>
        <taxon>Bangiophyceae</taxon>
        <taxon>Galdieriales</taxon>
        <taxon>Galdieriaceae</taxon>
        <taxon>Galdieria</taxon>
    </lineage>
</organism>
<dbReference type="PANTHER" id="PTHR42683">
    <property type="entry name" value="ALDEHYDE REDUCTASE"/>
    <property type="match status" value="1"/>
</dbReference>
<accession>A0AAV9IM68</accession>
<keyword evidence="3 5" id="KW-0862">Zinc</keyword>
<comment type="cofactor">
    <cofactor evidence="1 5">
        <name>Zn(2+)</name>
        <dbReference type="ChEBI" id="CHEBI:29105"/>
    </cofactor>
</comment>
<evidence type="ECO:0000256" key="4">
    <source>
        <dbReference type="ARBA" id="ARBA00023002"/>
    </source>
</evidence>
<dbReference type="SUPFAM" id="SSF50129">
    <property type="entry name" value="GroES-like"/>
    <property type="match status" value="1"/>
</dbReference>
<evidence type="ECO:0000313" key="8">
    <source>
        <dbReference type="Proteomes" id="UP001300502"/>
    </source>
</evidence>
<dbReference type="InterPro" id="IPR047109">
    <property type="entry name" value="CAD-like"/>
</dbReference>
<name>A0AAV9IM68_9RHOD</name>
<keyword evidence="2 5" id="KW-0479">Metal-binding</keyword>
<dbReference type="Proteomes" id="UP001300502">
    <property type="component" value="Unassembled WGS sequence"/>
</dbReference>
<dbReference type="Gene3D" id="3.40.50.720">
    <property type="entry name" value="NAD(P)-binding Rossmann-like Domain"/>
    <property type="match status" value="1"/>
</dbReference>
<evidence type="ECO:0000256" key="1">
    <source>
        <dbReference type="ARBA" id="ARBA00001947"/>
    </source>
</evidence>
<dbReference type="EMBL" id="JANCYU010000060">
    <property type="protein sequence ID" value="KAK4528141.1"/>
    <property type="molecule type" value="Genomic_DNA"/>
</dbReference>
<protein>
    <recommendedName>
        <fullName evidence="6">Enoyl reductase (ER) domain-containing protein</fullName>
    </recommendedName>
</protein>
<dbReference type="Pfam" id="PF08240">
    <property type="entry name" value="ADH_N"/>
    <property type="match status" value="1"/>
</dbReference>
<dbReference type="InterPro" id="IPR002328">
    <property type="entry name" value="ADH_Zn_CS"/>
</dbReference>
<proteinExistence type="inferred from homology"/>
<evidence type="ECO:0000256" key="2">
    <source>
        <dbReference type="ARBA" id="ARBA00022723"/>
    </source>
</evidence>